<gene>
    <name evidence="2" type="ORF">HK105_207052</name>
</gene>
<organism evidence="2 3">
    <name type="scientific">Polyrhizophydium stewartii</name>
    <dbReference type="NCBI Taxonomy" id="2732419"/>
    <lineage>
        <taxon>Eukaryota</taxon>
        <taxon>Fungi</taxon>
        <taxon>Fungi incertae sedis</taxon>
        <taxon>Chytridiomycota</taxon>
        <taxon>Chytridiomycota incertae sedis</taxon>
        <taxon>Chytridiomycetes</taxon>
        <taxon>Rhizophydiales</taxon>
        <taxon>Rhizophydiales incertae sedis</taxon>
        <taxon>Polyrhizophydium</taxon>
    </lineage>
</organism>
<protein>
    <submittedName>
        <fullName evidence="2">Uncharacterized protein</fullName>
    </submittedName>
</protein>
<keyword evidence="3" id="KW-1185">Reference proteome</keyword>
<proteinExistence type="predicted"/>
<feature type="signal peptide" evidence="1">
    <location>
        <begin position="1"/>
        <end position="16"/>
    </location>
</feature>
<name>A0ABR4N1P5_9FUNG</name>
<evidence type="ECO:0000313" key="2">
    <source>
        <dbReference type="EMBL" id="KAL2913440.1"/>
    </source>
</evidence>
<reference evidence="2 3" key="1">
    <citation type="submission" date="2023-09" db="EMBL/GenBank/DDBJ databases">
        <title>Pangenome analysis of Batrachochytrium dendrobatidis and related Chytrids.</title>
        <authorList>
            <person name="Yacoub M.N."/>
            <person name="Stajich J.E."/>
            <person name="James T.Y."/>
        </authorList>
    </citation>
    <scope>NUCLEOTIDE SEQUENCE [LARGE SCALE GENOMIC DNA]</scope>
    <source>
        <strain evidence="2 3">JEL0888</strain>
    </source>
</reference>
<accession>A0ABR4N1P5</accession>
<dbReference type="Proteomes" id="UP001527925">
    <property type="component" value="Unassembled WGS sequence"/>
</dbReference>
<sequence>MRALAALAAAPALAAAATVVVTIAPRGALPSSVITAADTVVFVQQPDPSSQPAPVPLVEVSAVPACAAVPSGFSVSVAPGEQSPGISGLSPGIHFYARSTAECVAGTFGILLVQAAPSPGSSVSSGPTTMPSSVSATATTSLAASQTAAPSASSGSASATPKPATVIIAPIPIPTGSSSAPASVSMSPTLSIIAAAWLFAFI</sequence>
<comment type="caution">
    <text evidence="2">The sequence shown here is derived from an EMBL/GenBank/DDBJ whole genome shotgun (WGS) entry which is preliminary data.</text>
</comment>
<dbReference type="EMBL" id="JADGIZ020000046">
    <property type="protein sequence ID" value="KAL2913440.1"/>
    <property type="molecule type" value="Genomic_DNA"/>
</dbReference>
<feature type="chain" id="PRO_5047523066" evidence="1">
    <location>
        <begin position="17"/>
        <end position="202"/>
    </location>
</feature>
<evidence type="ECO:0000256" key="1">
    <source>
        <dbReference type="SAM" id="SignalP"/>
    </source>
</evidence>
<keyword evidence="1" id="KW-0732">Signal</keyword>
<evidence type="ECO:0000313" key="3">
    <source>
        <dbReference type="Proteomes" id="UP001527925"/>
    </source>
</evidence>